<dbReference type="AlphaFoldDB" id="A0A395W331"/>
<dbReference type="NCBIfam" id="NF033547">
    <property type="entry name" value="transpos_IS1595"/>
    <property type="match status" value="1"/>
</dbReference>
<name>A0A395W331_9FIRM</name>
<feature type="region of interest" description="Disordered" evidence="1">
    <location>
        <begin position="23"/>
        <end position="42"/>
    </location>
</feature>
<accession>A0A395W331</accession>
<evidence type="ECO:0000313" key="3">
    <source>
        <dbReference type="EMBL" id="RGU88433.1"/>
    </source>
</evidence>
<protein>
    <submittedName>
        <fullName evidence="3">IS1595 family transposase</fullName>
    </submittedName>
</protein>
<reference evidence="3 4" key="1">
    <citation type="submission" date="2018-08" db="EMBL/GenBank/DDBJ databases">
        <title>A genome reference for cultivated species of the human gut microbiota.</title>
        <authorList>
            <person name="Zou Y."/>
            <person name="Xue W."/>
            <person name="Luo G."/>
        </authorList>
    </citation>
    <scope>NUCLEOTIDE SEQUENCE [LARGE SCALE GENOMIC DNA]</scope>
    <source>
        <strain evidence="3 4">AF15-20</strain>
    </source>
</reference>
<feature type="domain" description="ISXO2-like transposase" evidence="2">
    <location>
        <begin position="7"/>
        <end position="161"/>
    </location>
</feature>
<dbReference type="Proteomes" id="UP000265489">
    <property type="component" value="Unassembled WGS sequence"/>
</dbReference>
<proteinExistence type="predicted"/>
<organism evidence="3 4">
    <name type="scientific">Holdemanella biformis</name>
    <dbReference type="NCBI Taxonomy" id="1735"/>
    <lineage>
        <taxon>Bacteria</taxon>
        <taxon>Bacillati</taxon>
        <taxon>Bacillota</taxon>
        <taxon>Erysipelotrichia</taxon>
        <taxon>Erysipelotrichales</taxon>
        <taxon>Erysipelotrichaceae</taxon>
        <taxon>Holdemanella</taxon>
    </lineage>
</organism>
<dbReference type="EMBL" id="QRYQ01000053">
    <property type="protein sequence ID" value="RGU88433.1"/>
    <property type="molecule type" value="Genomic_DNA"/>
</dbReference>
<dbReference type="Pfam" id="PF12762">
    <property type="entry name" value="DDE_Tnp_IS1595"/>
    <property type="match status" value="1"/>
</dbReference>
<evidence type="ECO:0000259" key="2">
    <source>
        <dbReference type="SMART" id="SM01126"/>
    </source>
</evidence>
<sequence>MRNVPYTVGNEVEMDEKYTPYNHKGTKIDGVESKHRGTPASKRGLSNQQVCIITAIQRFGHMIARTLNYGKPSSIDLLRFGECLESKSFVMLDGSNSYNELLESKNCTKKVLISHESYDKFNHLDTVNSFHKLIEERLQKYKGVASKYINQYNALFVMQRETQGMDNTEKLQYVLLRLKNIYKITRLKDLKNEWLFA</sequence>
<comment type="caution">
    <text evidence="3">The sequence shown here is derived from an EMBL/GenBank/DDBJ whole genome shotgun (WGS) entry which is preliminary data.</text>
</comment>
<dbReference type="SMART" id="SM01126">
    <property type="entry name" value="DDE_Tnp_IS1595"/>
    <property type="match status" value="1"/>
</dbReference>
<dbReference type="InterPro" id="IPR024445">
    <property type="entry name" value="Tnp_ISXO2-like"/>
</dbReference>
<evidence type="ECO:0000256" key="1">
    <source>
        <dbReference type="SAM" id="MobiDB-lite"/>
    </source>
</evidence>
<feature type="compositionally biased region" description="Basic and acidic residues" evidence="1">
    <location>
        <begin position="26"/>
        <end position="35"/>
    </location>
</feature>
<evidence type="ECO:0000313" key="4">
    <source>
        <dbReference type="Proteomes" id="UP000265489"/>
    </source>
</evidence>
<gene>
    <name evidence="3" type="ORF">DWW32_13170</name>
</gene>